<dbReference type="EMBL" id="CP099428">
    <property type="protein sequence ID" value="USW58835.1"/>
    <property type="molecule type" value="Genomic_DNA"/>
</dbReference>
<evidence type="ECO:0000313" key="2">
    <source>
        <dbReference type="Proteomes" id="UP001056384"/>
    </source>
</evidence>
<dbReference type="AlphaFoldDB" id="A0A9Q9B1B5"/>
<gene>
    <name evidence="1" type="ORF">Slin15195_G121540</name>
</gene>
<organism evidence="1 2">
    <name type="scientific">Septoria linicola</name>
    <dbReference type="NCBI Taxonomy" id="215465"/>
    <lineage>
        <taxon>Eukaryota</taxon>
        <taxon>Fungi</taxon>
        <taxon>Dikarya</taxon>
        <taxon>Ascomycota</taxon>
        <taxon>Pezizomycotina</taxon>
        <taxon>Dothideomycetes</taxon>
        <taxon>Dothideomycetidae</taxon>
        <taxon>Mycosphaerellales</taxon>
        <taxon>Mycosphaerellaceae</taxon>
        <taxon>Septoria</taxon>
    </lineage>
</organism>
<dbReference type="Proteomes" id="UP001056384">
    <property type="component" value="Chromosome 11"/>
</dbReference>
<accession>A0A9Q9B1B5</accession>
<protein>
    <submittedName>
        <fullName evidence="1">Uncharacterized protein</fullName>
    </submittedName>
</protein>
<sequence>MRATISAGSEESLSDIADVVVLYVIYVCWRSAALAGVDEFLS</sequence>
<keyword evidence="2" id="KW-1185">Reference proteome</keyword>
<proteinExistence type="predicted"/>
<name>A0A9Q9B1B5_9PEZI</name>
<evidence type="ECO:0000313" key="1">
    <source>
        <dbReference type="EMBL" id="USW58835.1"/>
    </source>
</evidence>
<reference evidence="1" key="1">
    <citation type="submission" date="2022-06" db="EMBL/GenBank/DDBJ databases">
        <title>Complete genome sequences of two strains of the flax pathogen Septoria linicola.</title>
        <authorList>
            <person name="Lapalu N."/>
            <person name="Simon A."/>
            <person name="Demenou B."/>
            <person name="Paumier D."/>
            <person name="Guillot M.-P."/>
            <person name="Gout L."/>
            <person name="Valade R."/>
        </authorList>
    </citation>
    <scope>NUCLEOTIDE SEQUENCE</scope>
    <source>
        <strain evidence="1">SE15195</strain>
    </source>
</reference>